<dbReference type="EMBL" id="FODJ01000004">
    <property type="protein sequence ID" value="SEO14000.1"/>
    <property type="molecule type" value="Genomic_DNA"/>
</dbReference>
<keyword evidence="2" id="KW-1185">Reference proteome</keyword>
<protein>
    <submittedName>
        <fullName evidence="1">Uncharacterized protein YpuA, DUF1002 family</fullName>
    </submittedName>
</protein>
<name>A0A1H8M9Q9_9BACI</name>
<organism evidence="1 2">
    <name type="scientific">Amphibacillus marinus</name>
    <dbReference type="NCBI Taxonomy" id="872970"/>
    <lineage>
        <taxon>Bacteria</taxon>
        <taxon>Bacillati</taxon>
        <taxon>Bacillota</taxon>
        <taxon>Bacilli</taxon>
        <taxon>Bacillales</taxon>
        <taxon>Bacillaceae</taxon>
        <taxon>Amphibacillus</taxon>
    </lineage>
</organism>
<dbReference type="AlphaFoldDB" id="A0A1H8M9Q9"/>
<dbReference type="STRING" id="872970.SAMN04488134_10480"/>
<evidence type="ECO:0000313" key="1">
    <source>
        <dbReference type="EMBL" id="SEO14000.1"/>
    </source>
</evidence>
<dbReference type="Proteomes" id="UP000199300">
    <property type="component" value="Unassembled WGS sequence"/>
</dbReference>
<proteinExistence type="predicted"/>
<sequence length="299" mass="32818">MKHLIPKASILLMAVAFFLYTLLPPVFADAIEGEVIITLGEDLSAEQRATVLSDLGVEDEDAYEIIYVTNQEEHNYLGEYIPASQIGSNAISSAKITLRNDNTGIAVTTNNINYITGAMYTNALATAGVSGAEIYVTAPFAVSGTGALTGIIKAYEETTGETINEELKQAANEEMVVTAELAEDAGIDEDTAVDFMNQIKERIEQENPQTAEELRDLISRLANELGINLTDSQLSQLVDLFNKLRNLNIDWGKVTDTIEATRNWLGDFAESEEGQGVIRSVVNFFEAIWDWFLSIFSNN</sequence>
<evidence type="ECO:0000313" key="2">
    <source>
        <dbReference type="Proteomes" id="UP000199300"/>
    </source>
</evidence>
<reference evidence="1 2" key="1">
    <citation type="submission" date="2016-10" db="EMBL/GenBank/DDBJ databases">
        <authorList>
            <person name="de Groot N.N."/>
        </authorList>
    </citation>
    <scope>NUCLEOTIDE SEQUENCE [LARGE SCALE GENOMIC DNA]</scope>
    <source>
        <strain evidence="1 2">CGMCC 1.10434</strain>
    </source>
</reference>
<dbReference type="InterPro" id="IPR009343">
    <property type="entry name" value="DUF1002"/>
</dbReference>
<gene>
    <name evidence="1" type="ORF">SAMN04488134_10480</name>
</gene>
<dbReference type="RefSeq" id="WP_091496455.1">
    <property type="nucleotide sequence ID" value="NZ_FODJ01000004.1"/>
</dbReference>
<dbReference type="Pfam" id="PF06207">
    <property type="entry name" value="DUF1002"/>
    <property type="match status" value="1"/>
</dbReference>
<accession>A0A1H8M9Q9</accession>
<dbReference type="OrthoDB" id="9810153at2"/>